<evidence type="ECO:0008006" key="3">
    <source>
        <dbReference type="Google" id="ProtNLM"/>
    </source>
</evidence>
<dbReference type="AlphaFoldDB" id="A0A1F7SKV6"/>
<proteinExistence type="predicted"/>
<accession>A0A1F7SKV6</accession>
<dbReference type="InterPro" id="IPR013783">
    <property type="entry name" value="Ig-like_fold"/>
</dbReference>
<name>A0A1F7SKV6_9BACT</name>
<comment type="caution">
    <text evidence="1">The sequence shown here is derived from an EMBL/GenBank/DDBJ whole genome shotgun (WGS) entry which is preliminary data.</text>
</comment>
<protein>
    <recommendedName>
        <fullName evidence="3">Bacterial Ig-like domain-containing protein</fullName>
    </recommendedName>
</protein>
<dbReference type="Gene3D" id="2.60.40.10">
    <property type="entry name" value="Immunoglobulins"/>
    <property type="match status" value="1"/>
</dbReference>
<organism evidence="1 2">
    <name type="scientific">Candidatus Shapirobacteria bacterium RBG_13_44_7</name>
    <dbReference type="NCBI Taxonomy" id="1802149"/>
    <lineage>
        <taxon>Bacteria</taxon>
        <taxon>Candidatus Shapironibacteriota</taxon>
    </lineage>
</organism>
<evidence type="ECO:0000313" key="2">
    <source>
        <dbReference type="Proteomes" id="UP000185874"/>
    </source>
</evidence>
<evidence type="ECO:0000313" key="1">
    <source>
        <dbReference type="EMBL" id="OGL53878.1"/>
    </source>
</evidence>
<reference evidence="1 2" key="1">
    <citation type="journal article" date="2016" name="Nat. Commun.">
        <title>Thousands of microbial genomes shed light on interconnected biogeochemical processes in an aquifer system.</title>
        <authorList>
            <person name="Anantharaman K."/>
            <person name="Brown C.T."/>
            <person name="Hug L.A."/>
            <person name="Sharon I."/>
            <person name="Castelle C.J."/>
            <person name="Probst A.J."/>
            <person name="Thomas B.C."/>
            <person name="Singh A."/>
            <person name="Wilkins M.J."/>
            <person name="Karaoz U."/>
            <person name="Brodie E.L."/>
            <person name="Williams K.H."/>
            <person name="Hubbard S.S."/>
            <person name="Banfield J.F."/>
        </authorList>
    </citation>
    <scope>NUCLEOTIDE SEQUENCE [LARGE SCALE GENOMIC DNA]</scope>
</reference>
<dbReference type="EMBL" id="MGDJ01000010">
    <property type="protein sequence ID" value="OGL53878.1"/>
    <property type="molecule type" value="Genomic_DNA"/>
</dbReference>
<gene>
    <name evidence="1" type="ORF">A3K55_01670</name>
</gene>
<dbReference type="Proteomes" id="UP000185874">
    <property type="component" value="Unassembled WGS sequence"/>
</dbReference>
<sequence>MIGKIMLGVIMILVLGAGEVRAAAFNIEKIGNVDVTGKQSSHWWYSGLQPIISGEATLATQVTVTVDGTVSQVNVDSSGDWFYTPAAGLSVGDHTVSLENNGSIISFTLTLGNENVDWTAVGNGAGQALPAAGVTLPTVLMMMGGGALIFGGKKLFFRS</sequence>